<dbReference type="AlphaFoldDB" id="A0A9P7EUV0"/>
<reference evidence="1" key="1">
    <citation type="journal article" date="2020" name="New Phytol.">
        <title>Comparative genomics reveals dynamic genome evolution in host specialist ectomycorrhizal fungi.</title>
        <authorList>
            <person name="Lofgren L.A."/>
            <person name="Nguyen N.H."/>
            <person name="Vilgalys R."/>
            <person name="Ruytinx J."/>
            <person name="Liao H.L."/>
            <person name="Branco S."/>
            <person name="Kuo A."/>
            <person name="LaButti K."/>
            <person name="Lipzen A."/>
            <person name="Andreopoulos W."/>
            <person name="Pangilinan J."/>
            <person name="Riley R."/>
            <person name="Hundley H."/>
            <person name="Na H."/>
            <person name="Barry K."/>
            <person name="Grigoriev I.V."/>
            <person name="Stajich J.E."/>
            <person name="Kennedy P.G."/>
        </authorList>
    </citation>
    <scope>NUCLEOTIDE SEQUENCE</scope>
    <source>
        <strain evidence="1">FC423</strain>
    </source>
</reference>
<keyword evidence="2" id="KW-1185">Reference proteome</keyword>
<sequence>MHIPIHIVASATLADVVNPRKQFNVMPLTAWSAQSICSRRLSPSVHIPICPVESGQSSRSASRSRSPLLSAAIHSNFSEAIPLPSFINCCSSCILLDDPIDPIMTVFYDLIAVATDVTDMISTASLTAQPKVCESLVQRVHSIGKAWDGHPDWHGWNWYVQVLPAVASLSHVVKWWEAEK</sequence>
<dbReference type="RefSeq" id="XP_041286248.1">
    <property type="nucleotide sequence ID" value="XM_041442953.1"/>
</dbReference>
<dbReference type="OrthoDB" id="162894at2759"/>
<evidence type="ECO:0000313" key="1">
    <source>
        <dbReference type="EMBL" id="KAG2090591.1"/>
    </source>
</evidence>
<proteinExistence type="predicted"/>
<dbReference type="Proteomes" id="UP000823399">
    <property type="component" value="Unassembled WGS sequence"/>
</dbReference>
<name>A0A9P7EUV0_9AGAM</name>
<accession>A0A9P7EUV0</accession>
<gene>
    <name evidence="1" type="ORF">F5147DRAFT_787143</name>
</gene>
<dbReference type="GeneID" id="64705212"/>
<evidence type="ECO:0000313" key="2">
    <source>
        <dbReference type="Proteomes" id="UP000823399"/>
    </source>
</evidence>
<comment type="caution">
    <text evidence="1">The sequence shown here is derived from an EMBL/GenBank/DDBJ whole genome shotgun (WGS) entry which is preliminary data.</text>
</comment>
<protein>
    <submittedName>
        <fullName evidence="1">Uncharacterized protein</fullName>
    </submittedName>
</protein>
<dbReference type="EMBL" id="JABBWM010000102">
    <property type="protein sequence ID" value="KAG2090591.1"/>
    <property type="molecule type" value="Genomic_DNA"/>
</dbReference>
<organism evidence="1 2">
    <name type="scientific">Suillus discolor</name>
    <dbReference type="NCBI Taxonomy" id="1912936"/>
    <lineage>
        <taxon>Eukaryota</taxon>
        <taxon>Fungi</taxon>
        <taxon>Dikarya</taxon>
        <taxon>Basidiomycota</taxon>
        <taxon>Agaricomycotina</taxon>
        <taxon>Agaricomycetes</taxon>
        <taxon>Agaricomycetidae</taxon>
        <taxon>Boletales</taxon>
        <taxon>Suillineae</taxon>
        <taxon>Suillaceae</taxon>
        <taxon>Suillus</taxon>
    </lineage>
</organism>